<dbReference type="PANTHER" id="PTHR21212:SF0">
    <property type="entry name" value="SEIPIN"/>
    <property type="match status" value="1"/>
</dbReference>
<evidence type="ECO:0000256" key="3">
    <source>
        <dbReference type="ARBA" id="ARBA00022692"/>
    </source>
</evidence>
<keyword evidence="3 9" id="KW-0812">Transmembrane</keyword>
<evidence type="ECO:0000256" key="1">
    <source>
        <dbReference type="ARBA" id="ARBA00004477"/>
    </source>
</evidence>
<keyword evidence="5 9" id="KW-1133">Transmembrane helix</keyword>
<evidence type="ECO:0000256" key="6">
    <source>
        <dbReference type="ARBA" id="ARBA00023098"/>
    </source>
</evidence>
<dbReference type="GO" id="GO:0140042">
    <property type="term" value="P:lipid droplet formation"/>
    <property type="evidence" value="ECO:0007669"/>
    <property type="project" value="UniProtKB-ARBA"/>
</dbReference>
<dbReference type="CTD" id="31245"/>
<evidence type="ECO:0000256" key="8">
    <source>
        <dbReference type="SAM" id="MobiDB-lite"/>
    </source>
</evidence>
<dbReference type="GO" id="GO:0005789">
    <property type="term" value="C:endoplasmic reticulum membrane"/>
    <property type="evidence" value="ECO:0007669"/>
    <property type="project" value="UniProtKB-SubCell"/>
</dbReference>
<evidence type="ECO:0000313" key="11">
    <source>
        <dbReference type="RefSeq" id="XP_018335303.2"/>
    </source>
</evidence>
<reference evidence="11" key="1">
    <citation type="submission" date="2025-08" db="UniProtKB">
        <authorList>
            <consortium name="RefSeq"/>
        </authorList>
    </citation>
    <scope>IDENTIFICATION</scope>
    <source>
        <tissue evidence="11">Entire body</tissue>
    </source>
</reference>
<dbReference type="GeneID" id="108744173"/>
<name>A0A1W4XS61_AGRPL</name>
<keyword evidence="6" id="KW-0443">Lipid metabolism</keyword>
<evidence type="ECO:0000256" key="4">
    <source>
        <dbReference type="ARBA" id="ARBA00022824"/>
    </source>
</evidence>
<dbReference type="RefSeq" id="XP_018335303.2">
    <property type="nucleotide sequence ID" value="XM_018479801.2"/>
</dbReference>
<sequence>MLQIYTNLKTFFELGPKEYYRQKFKLPLVKFVYEIVNSYKKRTKQGFSNLRDVLFRGTVVALSTSVLVWLSILMYLAFYYAYVPKVSHEKPVHLQFKPCEDKGICSFPSAHVELTKRQQLLMLGQLYRIHLELELPESPANKELGMFMVCADFRERNGLLVASTCRSTMMHYRSNFIDFLYKAVFSPLYIFGGAEEKQNIQVELFSDYEEHENQPVTDIYVEIQTKHIEMYSAKFCIHANFSGLRYVMFHFPILSAAIGITSNLFFIAVVCMISWYQLINSEEYMKYMDERDSNEDQNQLEYFKGDLEDSSSSSFEEPDVFNGNESENNFLEERATVENINE</sequence>
<organism evidence="10 11">
    <name type="scientific">Agrilus planipennis</name>
    <name type="common">Emerald ash borer</name>
    <name type="synonym">Agrilus marcopoli</name>
    <dbReference type="NCBI Taxonomy" id="224129"/>
    <lineage>
        <taxon>Eukaryota</taxon>
        <taxon>Metazoa</taxon>
        <taxon>Ecdysozoa</taxon>
        <taxon>Arthropoda</taxon>
        <taxon>Hexapoda</taxon>
        <taxon>Insecta</taxon>
        <taxon>Pterygota</taxon>
        <taxon>Neoptera</taxon>
        <taxon>Endopterygota</taxon>
        <taxon>Coleoptera</taxon>
        <taxon>Polyphaga</taxon>
        <taxon>Elateriformia</taxon>
        <taxon>Buprestoidea</taxon>
        <taxon>Buprestidae</taxon>
        <taxon>Agrilinae</taxon>
        <taxon>Agrilus</taxon>
    </lineage>
</organism>
<keyword evidence="10" id="KW-1185">Reference proteome</keyword>
<proteinExistence type="predicted"/>
<dbReference type="PANTHER" id="PTHR21212">
    <property type="entry name" value="BERNARDINELLI-SEIP CONGENITAL LIPODYSTROPHY 2 HOMOLOG BSCL2 PROTEIN"/>
    <property type="match status" value="1"/>
</dbReference>
<dbReference type="InterPro" id="IPR009617">
    <property type="entry name" value="Seipin"/>
</dbReference>
<dbReference type="GO" id="GO:0006629">
    <property type="term" value="P:lipid metabolic process"/>
    <property type="evidence" value="ECO:0007669"/>
    <property type="project" value="UniProtKB-KW"/>
</dbReference>
<feature type="region of interest" description="Disordered" evidence="8">
    <location>
        <begin position="305"/>
        <end position="342"/>
    </location>
</feature>
<feature type="transmembrane region" description="Helical" evidence="9">
    <location>
        <begin position="253"/>
        <end position="278"/>
    </location>
</feature>
<dbReference type="FunCoup" id="A0A1W4XS61">
    <property type="interactions" value="965"/>
</dbReference>
<dbReference type="OrthoDB" id="3990054at2759"/>
<dbReference type="STRING" id="224129.A0A1W4XS61"/>
<evidence type="ECO:0000256" key="7">
    <source>
        <dbReference type="ARBA" id="ARBA00023136"/>
    </source>
</evidence>
<accession>A0A1W4XS61</accession>
<dbReference type="CDD" id="cd23995">
    <property type="entry name" value="Seipin_BSCL2_like"/>
    <property type="match status" value="1"/>
</dbReference>
<protein>
    <recommendedName>
        <fullName evidence="2">Seipin</fullName>
    </recommendedName>
</protein>
<gene>
    <name evidence="11" type="primary">LOC108744173</name>
</gene>
<dbReference type="AlphaFoldDB" id="A0A1W4XS61"/>
<evidence type="ECO:0000256" key="5">
    <source>
        <dbReference type="ARBA" id="ARBA00022989"/>
    </source>
</evidence>
<feature type="transmembrane region" description="Helical" evidence="9">
    <location>
        <begin position="53"/>
        <end position="82"/>
    </location>
</feature>
<evidence type="ECO:0000256" key="2">
    <source>
        <dbReference type="ARBA" id="ARBA00022064"/>
    </source>
</evidence>
<evidence type="ECO:0000256" key="9">
    <source>
        <dbReference type="SAM" id="Phobius"/>
    </source>
</evidence>
<dbReference type="Pfam" id="PF06775">
    <property type="entry name" value="Seipin"/>
    <property type="match status" value="1"/>
</dbReference>
<keyword evidence="7 9" id="KW-0472">Membrane</keyword>
<dbReference type="Proteomes" id="UP000192223">
    <property type="component" value="Unplaced"/>
</dbReference>
<comment type="subcellular location">
    <subcellularLocation>
        <location evidence="1">Endoplasmic reticulum membrane</location>
        <topology evidence="1">Multi-pass membrane protein</topology>
    </subcellularLocation>
</comment>
<evidence type="ECO:0000313" key="10">
    <source>
        <dbReference type="Proteomes" id="UP000192223"/>
    </source>
</evidence>
<dbReference type="InParanoid" id="A0A1W4XS61"/>
<dbReference type="KEGG" id="apln:108744173"/>
<keyword evidence="4" id="KW-0256">Endoplasmic reticulum</keyword>